<evidence type="ECO:0000256" key="1">
    <source>
        <dbReference type="SAM" id="Phobius"/>
    </source>
</evidence>
<keyword evidence="1" id="KW-1133">Transmembrane helix</keyword>
<dbReference type="OrthoDB" id="47917at2"/>
<sequence length="453" mass="50349">MKEHKKIAAIRVALAVGLTLIVIGLVIWFVIGFSVGRVVSSSGSKSSTVETSQVNQSAIKEQPVTYFNQFLPFESEFNYDPNTQGFNLFYDLMRYFSSVKVQEDVRIDSYSVSGATYQDGLLTVKFTVWPKSINRETMTSYWGKVSDDGSVRDICWQVKVATTAQGDKAITNVDAGDLSTITDKNNQMTTSKETNQTIAYKTEIGKSQLKLTYDSWKHQIILPYPLDDFFGGEYSGDKQALIAGSYILTPERTGFIRTEYASEGSPTQNVYYTYTENQGNTWKNVALAEQTAAIRFRKLTFGQDGFGYIFLSGGRVMGQEGYLSYVTQDGGKTWHEKQVAKGISQLLTDACYLNENVGFMSFGGVTPTEPSLYVTTDGGNTWLEAAFEMPDEWKKVFVVAEAPYLEDGKLKIMVNQGPMGDYKGGTVKGVFTSEDNGMTWTYVSEIDSTTDEG</sequence>
<protein>
    <submittedName>
        <fullName evidence="2">Oxidoreductase</fullName>
    </submittedName>
</protein>
<keyword evidence="1" id="KW-0812">Transmembrane</keyword>
<name>A0A376H9Z3_ENTGA</name>
<gene>
    <name evidence="2" type="ORF">NCTC12360_03518</name>
</gene>
<feature type="transmembrane region" description="Helical" evidence="1">
    <location>
        <begin position="12"/>
        <end position="35"/>
    </location>
</feature>
<dbReference type="RefSeq" id="WP_060814495.1">
    <property type="nucleotide sequence ID" value="NZ_JBHULA010000047.1"/>
</dbReference>
<organism evidence="2 3">
    <name type="scientific">Enterococcus gallinarum</name>
    <dbReference type="NCBI Taxonomy" id="1353"/>
    <lineage>
        <taxon>Bacteria</taxon>
        <taxon>Bacillati</taxon>
        <taxon>Bacillota</taxon>
        <taxon>Bacilli</taxon>
        <taxon>Lactobacillales</taxon>
        <taxon>Enterococcaceae</taxon>
        <taxon>Enterococcus</taxon>
    </lineage>
</organism>
<accession>A0A376H9Z3</accession>
<keyword evidence="3" id="KW-1185">Reference proteome</keyword>
<dbReference type="Gene3D" id="2.130.10.10">
    <property type="entry name" value="YVTN repeat-like/Quinoprotein amine dehydrogenase"/>
    <property type="match status" value="1"/>
</dbReference>
<dbReference type="CDD" id="cd15482">
    <property type="entry name" value="Sialidase_non-viral"/>
    <property type="match status" value="1"/>
</dbReference>
<keyword evidence="1" id="KW-0472">Membrane</keyword>
<dbReference type="AlphaFoldDB" id="A0A376H9Z3"/>
<dbReference type="EMBL" id="UFYW01000001">
    <property type="protein sequence ID" value="STD84969.1"/>
    <property type="molecule type" value="Genomic_DNA"/>
</dbReference>
<evidence type="ECO:0000313" key="2">
    <source>
        <dbReference type="EMBL" id="STD84969.1"/>
    </source>
</evidence>
<dbReference type="InterPro" id="IPR015943">
    <property type="entry name" value="WD40/YVTN_repeat-like_dom_sf"/>
</dbReference>
<evidence type="ECO:0000313" key="3">
    <source>
        <dbReference type="Proteomes" id="UP000254807"/>
    </source>
</evidence>
<reference evidence="2 3" key="1">
    <citation type="submission" date="2018-06" db="EMBL/GenBank/DDBJ databases">
        <authorList>
            <consortium name="Pathogen Informatics"/>
            <person name="Doyle S."/>
        </authorList>
    </citation>
    <scope>NUCLEOTIDE SEQUENCE [LARGE SCALE GENOMIC DNA]</scope>
    <source>
        <strain evidence="2 3">NCTC12360</strain>
    </source>
</reference>
<dbReference type="Proteomes" id="UP000254807">
    <property type="component" value="Unassembled WGS sequence"/>
</dbReference>
<proteinExistence type="predicted"/>
<dbReference type="SUPFAM" id="SSF110296">
    <property type="entry name" value="Oligoxyloglucan reducing end-specific cellobiohydrolase"/>
    <property type="match status" value="1"/>
</dbReference>